<dbReference type="GO" id="GO:0008201">
    <property type="term" value="F:heparin binding"/>
    <property type="evidence" value="ECO:0007669"/>
    <property type="project" value="TreeGrafter"/>
</dbReference>
<comment type="function">
    <text evidence="7">Secretory protein that plays a role in various cellular processes. Acts as a chemorepellent acting on gonadotropin-releasing hormone (GnRH) expressing neurons regulating their migration to the hypothalamus. Also promotes neuron migration, growth and survival as well as neurite outgrowth and is involved in the development of the olfactory system. May also act through the regulation of growth factors activity and downstream signaling. Also regulates extracellular matrix assembly and cell adhesiveness. Promotes endothelial cell survival, vessel formation and plays an important role in the process of revascularization through NOS3-dependent mechanisms.</text>
</comment>
<feature type="compositionally biased region" description="Low complexity" evidence="8">
    <location>
        <begin position="75"/>
        <end position="88"/>
    </location>
</feature>
<dbReference type="Pfam" id="PF19433">
    <property type="entry name" value="NDNF_C"/>
    <property type="match status" value="1"/>
</dbReference>
<dbReference type="Gene3D" id="2.60.40.10">
    <property type="entry name" value="Immunoglobulins"/>
    <property type="match status" value="1"/>
</dbReference>
<dbReference type="SMART" id="SM00060">
    <property type="entry name" value="FN3"/>
    <property type="match status" value="2"/>
</dbReference>
<feature type="domain" description="Fibronectin type-III" evidence="9">
    <location>
        <begin position="294"/>
        <end position="438"/>
    </location>
</feature>
<keyword evidence="4" id="KW-0677">Repeat</keyword>
<protein>
    <recommendedName>
        <fullName evidence="6">Protein NDNF</fullName>
    </recommendedName>
</protein>
<comment type="subcellular location">
    <subcellularLocation>
        <location evidence="1">Secreted</location>
    </subcellularLocation>
</comment>
<dbReference type="InterPro" id="IPR013783">
    <property type="entry name" value="Ig-like_fold"/>
</dbReference>
<evidence type="ECO:0000256" key="4">
    <source>
        <dbReference type="ARBA" id="ARBA00022737"/>
    </source>
</evidence>
<dbReference type="PANTHER" id="PTHR14619">
    <property type="entry name" value="NEURON-DERIVED NEUROTROPHIC FACTOR"/>
    <property type="match status" value="1"/>
</dbReference>
<evidence type="ECO:0000256" key="1">
    <source>
        <dbReference type="ARBA" id="ARBA00004613"/>
    </source>
</evidence>
<organism evidence="10 11">
    <name type="scientific">Scleropages formosus</name>
    <name type="common">Asian bonytongue</name>
    <name type="synonym">Osteoglossum formosum</name>
    <dbReference type="NCBI Taxonomy" id="113540"/>
    <lineage>
        <taxon>Eukaryota</taxon>
        <taxon>Metazoa</taxon>
        <taxon>Chordata</taxon>
        <taxon>Craniata</taxon>
        <taxon>Vertebrata</taxon>
        <taxon>Euteleostomi</taxon>
        <taxon>Actinopterygii</taxon>
        <taxon>Neopterygii</taxon>
        <taxon>Teleostei</taxon>
        <taxon>Osteoglossocephala</taxon>
        <taxon>Osteoglossomorpha</taxon>
        <taxon>Osteoglossiformes</taxon>
        <taxon>Osteoglossidae</taxon>
        <taxon>Scleropages</taxon>
    </lineage>
</organism>
<reference evidence="10 11" key="1">
    <citation type="submission" date="2015-08" db="EMBL/GenBank/DDBJ databases">
        <title>The genome of the Asian arowana (Scleropages formosus).</title>
        <authorList>
            <person name="Tan M.H."/>
            <person name="Gan H.M."/>
            <person name="Croft L.J."/>
            <person name="Austin C.M."/>
        </authorList>
    </citation>
    <scope>NUCLEOTIDE SEQUENCE [LARGE SCALE GENOMIC DNA]</scope>
    <source>
        <strain evidence="10">Aro1</strain>
    </source>
</reference>
<evidence type="ECO:0000256" key="6">
    <source>
        <dbReference type="ARBA" id="ARBA00024096"/>
    </source>
</evidence>
<evidence type="ECO:0000256" key="3">
    <source>
        <dbReference type="ARBA" id="ARBA00022729"/>
    </source>
</evidence>
<dbReference type="SUPFAM" id="SSF49265">
    <property type="entry name" value="Fibronectin type III"/>
    <property type="match status" value="2"/>
</dbReference>
<dbReference type="Pfam" id="PF10179">
    <property type="entry name" value="NDNF"/>
    <property type="match status" value="1"/>
</dbReference>
<dbReference type="Proteomes" id="UP000034805">
    <property type="component" value="Unassembled WGS sequence"/>
</dbReference>
<name>A0A0P7UQJ4_SCLFO</name>
<dbReference type="AlphaFoldDB" id="A0A0P7UQJ4"/>
<gene>
    <name evidence="10" type="ORF">Z043_109655</name>
</gene>
<evidence type="ECO:0000259" key="9">
    <source>
        <dbReference type="SMART" id="SM00060"/>
    </source>
</evidence>
<evidence type="ECO:0000256" key="7">
    <source>
        <dbReference type="ARBA" id="ARBA00046135"/>
    </source>
</evidence>
<dbReference type="EMBL" id="JARO02002982">
    <property type="protein sequence ID" value="KPP71443.1"/>
    <property type="molecule type" value="Genomic_DNA"/>
</dbReference>
<keyword evidence="5" id="KW-0325">Glycoprotein</keyword>
<feature type="domain" description="Fibronectin type-III" evidence="9">
    <location>
        <begin position="568"/>
        <end position="670"/>
    </location>
</feature>
<evidence type="ECO:0000256" key="8">
    <source>
        <dbReference type="SAM" id="MobiDB-lite"/>
    </source>
</evidence>
<evidence type="ECO:0000256" key="5">
    <source>
        <dbReference type="ARBA" id="ARBA00023180"/>
    </source>
</evidence>
<keyword evidence="3" id="KW-0732">Signal</keyword>
<feature type="region of interest" description="Disordered" evidence="8">
    <location>
        <begin position="70"/>
        <end position="90"/>
    </location>
</feature>
<sequence>MTIQSRQGGEACGLTATTLAVLKGDGRTDAGAADSHLGQDITPVTEPGELLTFALCHNLSSAPGSGDTLLQIPYPSASSRPSSSADPSRQMRMRLENQTPSDMTVTMASLKTICRKANFLKAKAPGRMAVLGWPLLLAALCSPVQLLRTTAMVLDNEVPLGQAAWLPEGRVTPVHLPEDCPRRFYFKLQKGTSRLSVTVIPCDVPIEWSLTATVLEDKLMKPHWTTKKSAPEIWWRHPGKAVKMHSNVGNAVDTYTGPAGAPDSVYIVKLQSREQDTRVSVYLQEGGGPLEVFPELPADSHVHVMGVGMSSVTLRWAPTPSILRLESSRTGYHYCVLVNRRHNYRGLCAALEAMRRERKMEKKNQQGAMSWPVLKGRQRKQRGSLPEDDGLPTFSVENTMRSPCVCRSKENVCTASELEPNKRYYFDVFVIDEPNGTSMAYAGTSARTHPEAKSLARVSIRLREGEPREVVLRSSGPKSSRLLSFRPRGWPPKALLTLRGCGTQQVKLTVSSRGKVLAARTVAEDLAQVWLQGSPSYFVRLENTAPNESAVVEIQASSTYHRQAVPVLPATLKVRSFKKLRTCSSVTLAWHGTEERNLYCVYHRRLGDRQQTNRERCRTPESHSDTERAVCKYFQELNPQRTVTTATVSGLEPGTAYVFDVYMMRRFGIAVRYHRKTVHTRKDC</sequence>
<keyword evidence="2" id="KW-0964">Secreted</keyword>
<accession>A0A0P7UQJ4</accession>
<evidence type="ECO:0000256" key="2">
    <source>
        <dbReference type="ARBA" id="ARBA00022525"/>
    </source>
</evidence>
<dbReference type="InterPro" id="IPR045805">
    <property type="entry name" value="NDNF_C"/>
</dbReference>
<evidence type="ECO:0000313" key="11">
    <source>
        <dbReference type="Proteomes" id="UP000034805"/>
    </source>
</evidence>
<comment type="caution">
    <text evidence="10">The sequence shown here is derived from an EMBL/GenBank/DDBJ whole genome shotgun (WGS) entry which is preliminary data.</text>
</comment>
<dbReference type="InterPro" id="IPR055271">
    <property type="entry name" value="NDNF_Fn(III)_1"/>
</dbReference>
<dbReference type="InterPro" id="IPR003961">
    <property type="entry name" value="FN3_dom"/>
</dbReference>
<dbReference type="InterPro" id="IPR036116">
    <property type="entry name" value="FN3_sf"/>
</dbReference>
<evidence type="ECO:0000313" key="10">
    <source>
        <dbReference type="EMBL" id="KPP71443.1"/>
    </source>
</evidence>
<proteinExistence type="predicted"/>
<dbReference type="InterPro" id="IPR019326">
    <property type="entry name" value="NDNF"/>
</dbReference>
<dbReference type="GO" id="GO:0005576">
    <property type="term" value="C:extracellular region"/>
    <property type="evidence" value="ECO:0007669"/>
    <property type="project" value="UniProtKB-SubCell"/>
</dbReference>
<dbReference type="PANTHER" id="PTHR14619:SF9">
    <property type="entry name" value="PROTEIN NDNF"/>
    <property type="match status" value="1"/>
</dbReference>